<sequence>MPTVGEVADRLGLLPLTPGPAERTRRQEVTGVAECASAAPEVKAGNLVCMRETGWRAAGAPGAFVAAIRRRGVCAVVVDTDDRCLTAEFVSACVQQGVPIYMLPKGCRFDDIRALFDEAQPQAVEESDPDPVTVIADLLDSLRRRSSIFGAVVLDGAVLVAPSQEPDLGLLAKTVALPAAAMHAISGIAAALNITLPRSKAALALSNPERRPLEPARVRKLVHDLDAATYVLKAQRLMRRPLEAVLVRELLEARLPASAMEPWVESFGYVSGDRVHSVAVIVDEQAAITPSRVVEALHDLGAAAGLSTIAAAYGSSAYALVKTGTEKEPQAPSRGDFGRQMKVFEELFVARHPGLAVGGSSYLIRGSDDLMRGLINARQMAERRSRSRDAGSVGVVLPVPFAATLLAGDPERARALHRSLLGPVAAYDREKDTNYVSTLQTFFALDCSSGATANELGIHINTLRYRLSRIEKLTGRGLQTMADRTDYYLALCLGEAARGRVDRGGEVAP</sequence>
<proteinExistence type="predicted"/>
<dbReference type="PANTHER" id="PTHR33744:SF7">
    <property type="entry name" value="PUCR FAMILY TRANSCRIPTIONAL REGULATOR"/>
    <property type="match status" value="1"/>
</dbReference>
<organism evidence="2 3">
    <name type="scientific">Gordonia paraffinivorans NBRC 108238</name>
    <dbReference type="NCBI Taxonomy" id="1223543"/>
    <lineage>
        <taxon>Bacteria</taxon>
        <taxon>Bacillati</taxon>
        <taxon>Actinomycetota</taxon>
        <taxon>Actinomycetes</taxon>
        <taxon>Mycobacteriales</taxon>
        <taxon>Gordoniaceae</taxon>
        <taxon>Gordonia</taxon>
    </lineage>
</organism>
<reference evidence="2 3" key="1">
    <citation type="submission" date="2013-02" db="EMBL/GenBank/DDBJ databases">
        <title>Whole genome shotgun sequence of Gordonia paraffinivorans NBRC 108238.</title>
        <authorList>
            <person name="Isaki-Nakamura S."/>
            <person name="Hosoyama A."/>
            <person name="Tsuchikane K."/>
            <person name="Ando Y."/>
            <person name="Baba S."/>
            <person name="Ohji S."/>
            <person name="Hamada M."/>
            <person name="Tamura T."/>
            <person name="Yamazoe A."/>
            <person name="Yamazaki S."/>
            <person name="Fujita N."/>
        </authorList>
    </citation>
    <scope>NUCLEOTIDE SEQUENCE [LARGE SCALE GENOMIC DNA]</scope>
    <source>
        <strain evidence="2 3">NBRC 108238</strain>
    </source>
</reference>
<protein>
    <recommendedName>
        <fullName evidence="1">PucR C-terminal helix-turn-helix domain-containing protein</fullName>
    </recommendedName>
</protein>
<dbReference type="InterPro" id="IPR042070">
    <property type="entry name" value="PucR_C-HTH_sf"/>
</dbReference>
<accession>A0ABQ0ILT3</accession>
<dbReference type="PANTHER" id="PTHR33744">
    <property type="entry name" value="CARBOHYDRATE DIACID REGULATOR"/>
    <property type="match status" value="1"/>
</dbReference>
<dbReference type="EMBL" id="BAOQ01000023">
    <property type="protein sequence ID" value="GAC84527.1"/>
    <property type="molecule type" value="Genomic_DNA"/>
</dbReference>
<name>A0ABQ0ILT3_9ACTN</name>
<evidence type="ECO:0000313" key="3">
    <source>
        <dbReference type="Proteomes" id="UP000035021"/>
    </source>
</evidence>
<comment type="caution">
    <text evidence="2">The sequence shown here is derived from an EMBL/GenBank/DDBJ whole genome shotgun (WGS) entry which is preliminary data.</text>
</comment>
<dbReference type="InterPro" id="IPR051448">
    <property type="entry name" value="CdaR-like_regulators"/>
</dbReference>
<evidence type="ECO:0000313" key="2">
    <source>
        <dbReference type="EMBL" id="GAC84527.1"/>
    </source>
</evidence>
<dbReference type="Proteomes" id="UP000035021">
    <property type="component" value="Unassembled WGS sequence"/>
</dbReference>
<feature type="domain" description="PucR C-terminal helix-turn-helix" evidence="1">
    <location>
        <begin position="436"/>
        <end position="491"/>
    </location>
</feature>
<dbReference type="Pfam" id="PF13556">
    <property type="entry name" value="HTH_30"/>
    <property type="match status" value="1"/>
</dbReference>
<dbReference type="InterPro" id="IPR025736">
    <property type="entry name" value="PucR_C-HTH_dom"/>
</dbReference>
<keyword evidence="3" id="KW-1185">Reference proteome</keyword>
<dbReference type="Gene3D" id="1.10.10.2840">
    <property type="entry name" value="PucR C-terminal helix-turn-helix domain"/>
    <property type="match status" value="1"/>
</dbReference>
<gene>
    <name evidence="2" type="ORF">GP2_023_00510</name>
</gene>
<evidence type="ECO:0000259" key="1">
    <source>
        <dbReference type="Pfam" id="PF13556"/>
    </source>
</evidence>
<dbReference type="RefSeq" id="WP_006900760.1">
    <property type="nucleotide sequence ID" value="NZ_BAOQ01000023.1"/>
</dbReference>